<keyword evidence="2" id="KW-0732">Signal</keyword>
<comment type="caution">
    <text evidence="3">The sequence shown here is derived from an EMBL/GenBank/DDBJ whole genome shotgun (WGS) entry which is preliminary data.</text>
</comment>
<sequence length="177" mass="18557">MQGAFMQSRLIPPILAVALALGACSSADQEAARPAATGADAVDPDAQFDARDPELLPPDAPLSPDGGASFDMRGFAGTFTGTLPCASCPGIDTTLVLGADGTYELTEAYQDEPGPAIATEGSWSVEEDDTRIRLDPASKAAEDRLLEIESRDRVVFLTPAGERAESGLDYGLERRAQ</sequence>
<dbReference type="eggNOG" id="COG3015">
    <property type="taxonomic scope" value="Bacteria"/>
</dbReference>
<evidence type="ECO:0000313" key="3">
    <source>
        <dbReference type="EMBL" id="KGO99691.1"/>
    </source>
</evidence>
<dbReference type="STRING" id="1385515.GCA_000423325_01031"/>
<organism evidence="3 4">
    <name type="scientific">Lysobacter defluvii IMMIB APB-9 = DSM 18482</name>
    <dbReference type="NCBI Taxonomy" id="1385515"/>
    <lineage>
        <taxon>Bacteria</taxon>
        <taxon>Pseudomonadati</taxon>
        <taxon>Pseudomonadota</taxon>
        <taxon>Gammaproteobacteria</taxon>
        <taxon>Lysobacterales</taxon>
        <taxon>Lysobacteraceae</taxon>
        <taxon>Novilysobacter</taxon>
    </lineage>
</organism>
<gene>
    <name evidence="3" type="ORF">N791_02305</name>
</gene>
<dbReference type="AlphaFoldDB" id="A0A0A0MC47"/>
<evidence type="ECO:0000256" key="1">
    <source>
        <dbReference type="SAM" id="MobiDB-lite"/>
    </source>
</evidence>
<keyword evidence="4" id="KW-1185">Reference proteome</keyword>
<feature type="signal peptide" evidence="2">
    <location>
        <begin position="1"/>
        <end position="22"/>
    </location>
</feature>
<dbReference type="EMBL" id="AVBH01000006">
    <property type="protein sequence ID" value="KGO99691.1"/>
    <property type="molecule type" value="Genomic_DNA"/>
</dbReference>
<dbReference type="InterPro" id="IPR007298">
    <property type="entry name" value="Cu-R_lipoprotein_NlpE"/>
</dbReference>
<evidence type="ECO:0000313" key="4">
    <source>
        <dbReference type="Proteomes" id="UP000030003"/>
    </source>
</evidence>
<dbReference type="Pfam" id="PF04170">
    <property type="entry name" value="NlpE"/>
    <property type="match status" value="1"/>
</dbReference>
<accession>A0A0A0MC47</accession>
<dbReference type="Proteomes" id="UP000030003">
    <property type="component" value="Unassembled WGS sequence"/>
</dbReference>
<name>A0A0A0MC47_9GAMM</name>
<proteinExistence type="predicted"/>
<evidence type="ECO:0008006" key="5">
    <source>
        <dbReference type="Google" id="ProtNLM"/>
    </source>
</evidence>
<dbReference type="OrthoDB" id="5348860at2"/>
<dbReference type="Gene3D" id="2.40.128.640">
    <property type="match status" value="1"/>
</dbReference>
<feature type="region of interest" description="Disordered" evidence="1">
    <location>
        <begin position="34"/>
        <end position="68"/>
    </location>
</feature>
<feature type="chain" id="PRO_5001966809" description="Copper resistance protein NlpE" evidence="2">
    <location>
        <begin position="23"/>
        <end position="177"/>
    </location>
</feature>
<reference evidence="3 4" key="1">
    <citation type="submission" date="2013-08" db="EMBL/GenBank/DDBJ databases">
        <title>Genomic analysis of Lysobacter defluvii.</title>
        <authorList>
            <person name="Wang Q."/>
            <person name="Wang G."/>
        </authorList>
    </citation>
    <scope>NUCLEOTIDE SEQUENCE [LARGE SCALE GENOMIC DNA]</scope>
    <source>
        <strain evidence="3 4">IMMIB APB-9</strain>
    </source>
</reference>
<evidence type="ECO:0000256" key="2">
    <source>
        <dbReference type="SAM" id="SignalP"/>
    </source>
</evidence>
<protein>
    <recommendedName>
        <fullName evidence="5">Copper resistance protein NlpE</fullName>
    </recommendedName>
</protein>